<dbReference type="RefSeq" id="WP_343333402.1">
    <property type="nucleotide sequence ID" value="NZ_JAPOHD010000027.1"/>
</dbReference>
<dbReference type="AlphaFoldDB" id="A0A9X3F5V5"/>
<dbReference type="Pfam" id="PF00332">
    <property type="entry name" value="Glyco_hydro_17"/>
    <property type="match status" value="1"/>
</dbReference>
<proteinExistence type="predicted"/>
<organism evidence="16 17">
    <name type="scientific">Draconibacterium aestuarii</name>
    <dbReference type="NCBI Taxonomy" id="2998507"/>
    <lineage>
        <taxon>Bacteria</taxon>
        <taxon>Pseudomonadati</taxon>
        <taxon>Bacteroidota</taxon>
        <taxon>Bacteroidia</taxon>
        <taxon>Marinilabiliales</taxon>
        <taxon>Prolixibacteraceae</taxon>
        <taxon>Draconibacterium</taxon>
    </lineage>
</organism>
<evidence type="ECO:0000256" key="8">
    <source>
        <dbReference type="ARBA" id="ARBA00023136"/>
    </source>
</evidence>
<evidence type="ECO:0000256" key="7">
    <source>
        <dbReference type="ARBA" id="ARBA00022801"/>
    </source>
</evidence>
<evidence type="ECO:0000256" key="10">
    <source>
        <dbReference type="ARBA" id="ARBA00023277"/>
    </source>
</evidence>
<reference evidence="16" key="1">
    <citation type="submission" date="2022-11" db="EMBL/GenBank/DDBJ databases">
        <title>Marilongibacter aestuarii gen. nov., sp. nov., isolated from tidal flat sediment.</title>
        <authorList>
            <person name="Jiayan W."/>
        </authorList>
    </citation>
    <scope>NUCLEOTIDE SEQUENCE</scope>
    <source>
        <strain evidence="16">Z1-6</strain>
    </source>
</reference>
<evidence type="ECO:0000256" key="14">
    <source>
        <dbReference type="ARBA" id="ARBA00042373"/>
    </source>
</evidence>
<evidence type="ECO:0000313" key="17">
    <source>
        <dbReference type="Proteomes" id="UP001145087"/>
    </source>
</evidence>
<comment type="caution">
    <text evidence="16">The sequence shown here is derived from an EMBL/GenBank/DDBJ whole genome shotgun (WGS) entry which is preliminary data.</text>
</comment>
<keyword evidence="10" id="KW-0119">Carbohydrate metabolism</keyword>
<dbReference type="GO" id="GO:0009986">
    <property type="term" value="C:cell surface"/>
    <property type="evidence" value="ECO:0007669"/>
    <property type="project" value="TreeGrafter"/>
</dbReference>
<dbReference type="Gene3D" id="3.20.20.80">
    <property type="entry name" value="Glycosidases"/>
    <property type="match status" value="1"/>
</dbReference>
<evidence type="ECO:0000256" key="9">
    <source>
        <dbReference type="ARBA" id="ARBA00023180"/>
    </source>
</evidence>
<protein>
    <recommendedName>
        <fullName evidence="15">Endo-1,3-beta-glucanase btgC</fullName>
    </recommendedName>
    <alternativeName>
        <fullName evidence="14">Laminarinase btgC</fullName>
    </alternativeName>
</protein>
<keyword evidence="6" id="KW-0732">Signal</keyword>
<keyword evidence="17" id="KW-1185">Reference proteome</keyword>
<dbReference type="SUPFAM" id="SSF51445">
    <property type="entry name" value="(Trans)glycosidases"/>
    <property type="match status" value="1"/>
</dbReference>
<name>A0A9X3F5V5_9BACT</name>
<dbReference type="InterPro" id="IPR017853">
    <property type="entry name" value="GH"/>
</dbReference>
<keyword evidence="5" id="KW-0964">Secreted</keyword>
<dbReference type="GO" id="GO:0005576">
    <property type="term" value="C:extracellular region"/>
    <property type="evidence" value="ECO:0007669"/>
    <property type="project" value="TreeGrafter"/>
</dbReference>
<keyword evidence="12" id="KW-0624">Polysaccharide degradation</keyword>
<dbReference type="InterPro" id="IPR050732">
    <property type="entry name" value="Beta-glucan_modifiers"/>
</dbReference>
<evidence type="ECO:0000256" key="3">
    <source>
        <dbReference type="ARBA" id="ARBA00022475"/>
    </source>
</evidence>
<dbReference type="Proteomes" id="UP001145087">
    <property type="component" value="Unassembled WGS sequence"/>
</dbReference>
<dbReference type="GO" id="GO:0071555">
    <property type="term" value="P:cell wall organization"/>
    <property type="evidence" value="ECO:0007669"/>
    <property type="project" value="UniProtKB-KW"/>
</dbReference>
<dbReference type="GO" id="GO:0042973">
    <property type="term" value="F:glucan endo-1,3-beta-D-glucosidase activity"/>
    <property type="evidence" value="ECO:0007669"/>
    <property type="project" value="TreeGrafter"/>
</dbReference>
<keyword evidence="3" id="KW-1003">Cell membrane</keyword>
<evidence type="ECO:0000256" key="13">
    <source>
        <dbReference type="ARBA" id="ARBA00037649"/>
    </source>
</evidence>
<gene>
    <name evidence="16" type="ORF">OU798_11990</name>
</gene>
<comment type="subcellular location">
    <subcellularLocation>
        <location evidence="2">Cell membrane</location>
    </subcellularLocation>
    <subcellularLocation>
        <location evidence="1">Secreted</location>
        <location evidence="1">Cell wall</location>
    </subcellularLocation>
</comment>
<keyword evidence="8" id="KW-0472">Membrane</keyword>
<evidence type="ECO:0000256" key="2">
    <source>
        <dbReference type="ARBA" id="ARBA00004236"/>
    </source>
</evidence>
<evidence type="ECO:0000313" key="16">
    <source>
        <dbReference type="EMBL" id="MCY1721068.1"/>
    </source>
</evidence>
<keyword evidence="7 16" id="KW-0378">Hydrolase</keyword>
<keyword evidence="9" id="KW-0325">Glycoprotein</keyword>
<evidence type="ECO:0000256" key="15">
    <source>
        <dbReference type="ARBA" id="ARBA00043078"/>
    </source>
</evidence>
<comment type="function">
    <text evidence="13">Glucanases play a role in cell expansion during growth, in cell-cell fusion during mating, and in spore release during sporulation. This enzyme may be involved in beta-glucan degradation. Active on laminarin and lichenan.</text>
</comment>
<dbReference type="GO" id="GO:0005886">
    <property type="term" value="C:plasma membrane"/>
    <property type="evidence" value="ECO:0007669"/>
    <property type="project" value="UniProtKB-SubCell"/>
</dbReference>
<dbReference type="GO" id="GO:0000272">
    <property type="term" value="P:polysaccharide catabolic process"/>
    <property type="evidence" value="ECO:0007669"/>
    <property type="project" value="UniProtKB-KW"/>
</dbReference>
<dbReference type="InterPro" id="IPR000490">
    <property type="entry name" value="Glyco_hydro_17"/>
</dbReference>
<dbReference type="EMBL" id="JAPOHD010000027">
    <property type="protein sequence ID" value="MCY1721068.1"/>
    <property type="molecule type" value="Genomic_DNA"/>
</dbReference>
<evidence type="ECO:0000256" key="1">
    <source>
        <dbReference type="ARBA" id="ARBA00004191"/>
    </source>
</evidence>
<evidence type="ECO:0000256" key="12">
    <source>
        <dbReference type="ARBA" id="ARBA00023326"/>
    </source>
</evidence>
<accession>A0A9X3F5V5</accession>
<dbReference type="PANTHER" id="PTHR16631">
    <property type="entry name" value="GLUCAN 1,3-BETA-GLUCOSIDASE"/>
    <property type="match status" value="1"/>
</dbReference>
<evidence type="ECO:0000256" key="4">
    <source>
        <dbReference type="ARBA" id="ARBA00022512"/>
    </source>
</evidence>
<sequence length="358" mass="40569">MMIRRYNGFTFLAIVFLAVAFIATSAQKSKKSKETVNMNNAATHSIQQEKEDLLAGVSRAVCYSGFRSGQHPDRGDGANNPTKEQVLEDLQIIQKNMGFNLIRLYDSGVNSEMVLQIIQENNLDIKVLLGMWMNAELSAHETCAWLTEPIPQEELDANKVVNLKELERGINLANKYPEIVAAVNVGNEALVDWNDHKMHVDTVIAYCQKVGNAIQQPVTVADNYEWWAAHGEKLAAAIDFISVHVYPVWEGKDINQGLSYSIENIQKVRDALLDAKIVISEAGWASVASEFGERANEEKQLQYYNEFMKWSEEMNITTFFFEAFDEDWKGNPTDPWGAEKHWGLYTVDRQPKKAMQLN</sequence>
<evidence type="ECO:0000256" key="5">
    <source>
        <dbReference type="ARBA" id="ARBA00022525"/>
    </source>
</evidence>
<evidence type="ECO:0000256" key="11">
    <source>
        <dbReference type="ARBA" id="ARBA00023316"/>
    </source>
</evidence>
<dbReference type="PANTHER" id="PTHR16631:SF17">
    <property type="entry name" value="GLUCAN ENDO-1,3-BETA-GLUCOSIDASE BTGC"/>
    <property type="match status" value="1"/>
</dbReference>
<evidence type="ECO:0000256" key="6">
    <source>
        <dbReference type="ARBA" id="ARBA00022729"/>
    </source>
</evidence>
<keyword evidence="11" id="KW-0961">Cell wall biogenesis/degradation</keyword>
<keyword evidence="4" id="KW-0134">Cell wall</keyword>